<comment type="caution">
    <text evidence="5">The sequence shown here is derived from an EMBL/GenBank/DDBJ whole genome shotgun (WGS) entry which is preliminary data.</text>
</comment>
<evidence type="ECO:0000259" key="4">
    <source>
        <dbReference type="Pfam" id="PF06441"/>
    </source>
</evidence>
<accession>A0AAN5YKB6</accession>
<reference evidence="5" key="2">
    <citation type="submission" date="2020-04" db="EMBL/GenBank/DDBJ databases">
        <authorList>
            <person name="Santos R.A.C."/>
            <person name="Steenwyk J.L."/>
            <person name="Rivero-Menendez O."/>
            <person name="Mead M.E."/>
            <person name="Silva L.P."/>
            <person name="Bastos R.W."/>
            <person name="Alastruey-Izquierdo A."/>
            <person name="Goldman G.H."/>
            <person name="Rokas A."/>
        </authorList>
    </citation>
    <scope>NUCLEOTIDE SEQUENCE</scope>
    <source>
        <strain evidence="5">CNM-CM8927</strain>
    </source>
</reference>
<evidence type="ECO:0000256" key="2">
    <source>
        <dbReference type="ARBA" id="ARBA00022797"/>
    </source>
</evidence>
<evidence type="ECO:0000313" key="5">
    <source>
        <dbReference type="EMBL" id="KAF4203006.1"/>
    </source>
</evidence>
<name>A0AAN5YKB6_ASPLE</name>
<dbReference type="Gene3D" id="3.40.50.1820">
    <property type="entry name" value="alpha/beta hydrolase"/>
    <property type="match status" value="1"/>
</dbReference>
<organism evidence="5 6">
    <name type="scientific">Aspergillus lentulus</name>
    <dbReference type="NCBI Taxonomy" id="293939"/>
    <lineage>
        <taxon>Eukaryota</taxon>
        <taxon>Fungi</taxon>
        <taxon>Dikarya</taxon>
        <taxon>Ascomycota</taxon>
        <taxon>Pezizomycotina</taxon>
        <taxon>Eurotiomycetes</taxon>
        <taxon>Eurotiomycetidae</taxon>
        <taxon>Eurotiales</taxon>
        <taxon>Aspergillaceae</taxon>
        <taxon>Aspergillus</taxon>
        <taxon>Aspergillus subgen. Fumigati</taxon>
    </lineage>
</organism>
<dbReference type="InterPro" id="IPR029058">
    <property type="entry name" value="AB_hydrolase_fold"/>
</dbReference>
<dbReference type="InterPro" id="IPR010497">
    <property type="entry name" value="Epoxide_hydro_N"/>
</dbReference>
<sequence>MIEFCFQLLATSYMHIVVHAASRANDPFNIQNTRLPERFPYSGVDSSFGIDLDVLKALRREWVTDFNWKTEQDSMNQFNHYRTPIENLSIHFIYEKSLAPNAIPLLLVHGWPGSFLEFAPIIDQLTKEATTSTGKTVSFDVIIPSLPGFAFSSPPPPSWMITDTARVLNTLMVDVLGYETYAIHGTDWGSAVSYDMYDKFNATIGAAHFVFLPFYPQTPEELTLGSITLSEAEQVEEQNAMNWANTGDGYFIEQSTKSNTVGLALHDNPVGQLAWLGEKFMNWSDPNTGTGPSVLNHNEILRSVSLYYLTGTFASSILIYPQNPNTWKTEYSKARNDAPLLFSSFKYNVGFWPAKLVSKLGNLVLYRNHDFGGHFPGLDNPPALLEDLREIGSFWKKAASLKTPAAIICARVEQTLQEKQAAAERAAVQVPIIDPHLTAVSPWLELTRWPEYLRAIIWRLLDQAYHAIQNGRINESDQIQINTFFRRPGIWNRSIQIHLRPATYHRYR</sequence>
<evidence type="ECO:0000313" key="6">
    <source>
        <dbReference type="Proteomes" id="UP000649114"/>
    </source>
</evidence>
<feature type="domain" description="Epoxide hydrolase N-terminal" evidence="4">
    <location>
        <begin position="30"/>
        <end position="118"/>
    </location>
</feature>
<dbReference type="GO" id="GO:0097176">
    <property type="term" value="P:epoxide metabolic process"/>
    <property type="evidence" value="ECO:0007669"/>
    <property type="project" value="TreeGrafter"/>
</dbReference>
<proteinExistence type="inferred from homology"/>
<protein>
    <recommendedName>
        <fullName evidence="4">Epoxide hydrolase N-terminal domain-containing protein</fullName>
    </recommendedName>
</protein>
<keyword evidence="3" id="KW-0378">Hydrolase</keyword>
<dbReference type="EMBL" id="JAAAPU010000090">
    <property type="protein sequence ID" value="KAF4203006.1"/>
    <property type="molecule type" value="Genomic_DNA"/>
</dbReference>
<dbReference type="PRINTS" id="PR00412">
    <property type="entry name" value="EPOXHYDRLASE"/>
</dbReference>
<dbReference type="Proteomes" id="UP000649114">
    <property type="component" value="Unassembled WGS sequence"/>
</dbReference>
<dbReference type="InterPro" id="IPR000639">
    <property type="entry name" value="Epox_hydrolase-like"/>
</dbReference>
<dbReference type="PANTHER" id="PTHR21661:SF35">
    <property type="entry name" value="EPOXIDE HYDROLASE"/>
    <property type="match status" value="1"/>
</dbReference>
<evidence type="ECO:0000256" key="1">
    <source>
        <dbReference type="ARBA" id="ARBA00010088"/>
    </source>
</evidence>
<dbReference type="PANTHER" id="PTHR21661">
    <property type="entry name" value="EPOXIDE HYDROLASE 1-RELATED"/>
    <property type="match status" value="1"/>
</dbReference>
<comment type="similarity">
    <text evidence="1">Belongs to the peptidase S33 family.</text>
</comment>
<dbReference type="AlphaFoldDB" id="A0AAN5YKB6"/>
<dbReference type="GO" id="GO:0004301">
    <property type="term" value="F:epoxide hydrolase activity"/>
    <property type="evidence" value="ECO:0007669"/>
    <property type="project" value="TreeGrafter"/>
</dbReference>
<keyword evidence="2" id="KW-0058">Aromatic hydrocarbons catabolism</keyword>
<gene>
    <name evidence="5" type="ORF">CNMCM8927_009360</name>
</gene>
<reference evidence="5" key="1">
    <citation type="journal article" date="2020" name="bioRxiv">
        <title>Genomic and phenotypic heterogeneity of clinical isolates of the human pathogens Aspergillus fumigatus, Aspergillus lentulus and Aspergillus fumigatiaffinis.</title>
        <authorList>
            <person name="dos Santos R.A.C."/>
            <person name="Steenwyk J.L."/>
            <person name="Rivero-Menendez O."/>
            <person name="Mead M.E."/>
            <person name="Silva L.P."/>
            <person name="Bastos R.W."/>
            <person name="Alastruey-Izquierdo A."/>
            <person name="Goldman G.H."/>
            <person name="Rokas A."/>
        </authorList>
    </citation>
    <scope>NUCLEOTIDE SEQUENCE</scope>
    <source>
        <strain evidence="5">CNM-CM8927</strain>
    </source>
</reference>
<dbReference type="SUPFAM" id="SSF53474">
    <property type="entry name" value="alpha/beta-Hydrolases"/>
    <property type="match status" value="1"/>
</dbReference>
<dbReference type="Pfam" id="PF06441">
    <property type="entry name" value="EHN"/>
    <property type="match status" value="1"/>
</dbReference>
<evidence type="ECO:0000256" key="3">
    <source>
        <dbReference type="ARBA" id="ARBA00022801"/>
    </source>
</evidence>